<protein>
    <recommendedName>
        <fullName evidence="1">N-acetyltransferase domain-containing protein</fullName>
    </recommendedName>
</protein>
<evidence type="ECO:0000313" key="3">
    <source>
        <dbReference type="Proteomes" id="UP001597178"/>
    </source>
</evidence>
<gene>
    <name evidence="2" type="ORF">ACFQ4A_06475</name>
</gene>
<evidence type="ECO:0000313" key="2">
    <source>
        <dbReference type="EMBL" id="MFD1361314.1"/>
    </source>
</evidence>
<keyword evidence="3" id="KW-1185">Reference proteome</keyword>
<organism evidence="2 3">
    <name type="scientific">Lentibacillus salinarum</name>
    <dbReference type="NCBI Taxonomy" id="446820"/>
    <lineage>
        <taxon>Bacteria</taxon>
        <taxon>Bacillati</taxon>
        <taxon>Bacillota</taxon>
        <taxon>Bacilli</taxon>
        <taxon>Bacillales</taxon>
        <taxon>Bacillaceae</taxon>
        <taxon>Lentibacillus</taxon>
    </lineage>
</organism>
<dbReference type="EMBL" id="JBHTNH010000008">
    <property type="protein sequence ID" value="MFD1361314.1"/>
    <property type="molecule type" value="Genomic_DNA"/>
</dbReference>
<dbReference type="SUPFAM" id="SSF55729">
    <property type="entry name" value="Acyl-CoA N-acyltransferases (Nat)"/>
    <property type="match status" value="1"/>
</dbReference>
<dbReference type="Gene3D" id="3.40.630.30">
    <property type="match status" value="1"/>
</dbReference>
<dbReference type="CDD" id="cd04301">
    <property type="entry name" value="NAT_SF"/>
    <property type="match status" value="1"/>
</dbReference>
<feature type="domain" description="N-acetyltransferase" evidence="1">
    <location>
        <begin position="99"/>
        <end position="246"/>
    </location>
</feature>
<accession>A0ABW3ZST0</accession>
<evidence type="ECO:0000259" key="1">
    <source>
        <dbReference type="PROSITE" id="PS51186"/>
    </source>
</evidence>
<comment type="caution">
    <text evidence="2">The sequence shown here is derived from an EMBL/GenBank/DDBJ whole genome shotgun (WGS) entry which is preliminary data.</text>
</comment>
<dbReference type="PROSITE" id="PS51186">
    <property type="entry name" value="GNAT"/>
    <property type="match status" value="1"/>
</dbReference>
<dbReference type="InterPro" id="IPR000182">
    <property type="entry name" value="GNAT_dom"/>
</dbReference>
<proteinExistence type="predicted"/>
<reference evidence="3" key="1">
    <citation type="journal article" date="2019" name="Int. J. Syst. Evol. Microbiol.">
        <title>The Global Catalogue of Microorganisms (GCM) 10K type strain sequencing project: providing services to taxonomists for standard genome sequencing and annotation.</title>
        <authorList>
            <consortium name="The Broad Institute Genomics Platform"/>
            <consortium name="The Broad Institute Genome Sequencing Center for Infectious Disease"/>
            <person name="Wu L."/>
            <person name="Ma J."/>
        </authorList>
    </citation>
    <scope>NUCLEOTIDE SEQUENCE [LARGE SCALE GENOMIC DNA]</scope>
    <source>
        <strain evidence="3">CCUG 54822</strain>
    </source>
</reference>
<sequence>MGAMDRLPIYAKVKIVEGAHFVTIEDTKQLAENEMREFVWYFMEDLALTDVSSINLLVNSQFSEKVDRLLEARGFQLYDHVVMVGRELDDLPDTGASPFIRRSLNELPLATFTRIWQEATAASPNAPSVMPIDGQMENVRKELGAGYRATCQVAYDGGIPIGVVMPHIEPGTRDEGRLFYFGLIPEARGKGKSKPLHMLALQTLKEEFAASYYIGSTSEKNIPMLQTFASNGCSVMERNRVYTRKK</sequence>
<dbReference type="InterPro" id="IPR016181">
    <property type="entry name" value="Acyl_CoA_acyltransferase"/>
</dbReference>
<dbReference type="RefSeq" id="WP_382398768.1">
    <property type="nucleotide sequence ID" value="NZ_JBHTNH010000008.1"/>
</dbReference>
<name>A0ABW3ZST0_9BACI</name>
<dbReference type="Proteomes" id="UP001597178">
    <property type="component" value="Unassembled WGS sequence"/>
</dbReference>